<dbReference type="EMBL" id="CM045764">
    <property type="protein sequence ID" value="KAI8005952.1"/>
    <property type="molecule type" value="Genomic_DNA"/>
</dbReference>
<keyword evidence="2" id="KW-1185">Reference proteome</keyword>
<proteinExistence type="predicted"/>
<organism evidence="1 2">
    <name type="scientific">Camellia lanceoleosa</name>
    <dbReference type="NCBI Taxonomy" id="1840588"/>
    <lineage>
        <taxon>Eukaryota</taxon>
        <taxon>Viridiplantae</taxon>
        <taxon>Streptophyta</taxon>
        <taxon>Embryophyta</taxon>
        <taxon>Tracheophyta</taxon>
        <taxon>Spermatophyta</taxon>
        <taxon>Magnoliopsida</taxon>
        <taxon>eudicotyledons</taxon>
        <taxon>Gunneridae</taxon>
        <taxon>Pentapetalae</taxon>
        <taxon>asterids</taxon>
        <taxon>Ericales</taxon>
        <taxon>Theaceae</taxon>
        <taxon>Camellia</taxon>
    </lineage>
</organism>
<comment type="caution">
    <text evidence="1">The sequence shown here is derived from an EMBL/GenBank/DDBJ whole genome shotgun (WGS) entry which is preliminary data.</text>
</comment>
<evidence type="ECO:0000313" key="2">
    <source>
        <dbReference type="Proteomes" id="UP001060215"/>
    </source>
</evidence>
<reference evidence="1 2" key="1">
    <citation type="journal article" date="2022" name="Plant J.">
        <title>Chromosome-level genome of Camellia lanceoleosa provides a valuable resource for understanding genome evolution and self-incompatibility.</title>
        <authorList>
            <person name="Gong W."/>
            <person name="Xiao S."/>
            <person name="Wang L."/>
            <person name="Liao Z."/>
            <person name="Chang Y."/>
            <person name="Mo W."/>
            <person name="Hu G."/>
            <person name="Li W."/>
            <person name="Zhao G."/>
            <person name="Zhu H."/>
            <person name="Hu X."/>
            <person name="Ji K."/>
            <person name="Xiang X."/>
            <person name="Song Q."/>
            <person name="Yuan D."/>
            <person name="Jin S."/>
            <person name="Zhang L."/>
        </authorList>
    </citation>
    <scope>NUCLEOTIDE SEQUENCE [LARGE SCALE GENOMIC DNA]</scope>
    <source>
        <strain evidence="1">SQ_2022a</strain>
    </source>
</reference>
<sequence length="96" mass="10642">MICGYAQNGRLDEAQVLFDSFADLFTNLFSPTQSTYCKALFTSFLYIICINEQSSEKALKKEESSEEGRTKLNRKLSSPPSSGKLILSSPPSVCFS</sequence>
<name>A0ACC0GZU2_9ERIC</name>
<evidence type="ECO:0000313" key="1">
    <source>
        <dbReference type="EMBL" id="KAI8005952.1"/>
    </source>
</evidence>
<protein>
    <submittedName>
        <fullName evidence="1">Uncharacterized protein</fullName>
    </submittedName>
</protein>
<accession>A0ACC0GZU2</accession>
<dbReference type="Proteomes" id="UP001060215">
    <property type="component" value="Chromosome 7"/>
</dbReference>
<gene>
    <name evidence="1" type="ORF">LOK49_LG07G01475</name>
</gene>